<dbReference type="GO" id="GO:0005886">
    <property type="term" value="C:plasma membrane"/>
    <property type="evidence" value="ECO:0007669"/>
    <property type="project" value="UniProtKB-SubCell"/>
</dbReference>
<dbReference type="PANTHER" id="PTHR30203:SF33">
    <property type="entry name" value="BLR4455 PROTEIN"/>
    <property type="match status" value="1"/>
</dbReference>
<dbReference type="PANTHER" id="PTHR30203">
    <property type="entry name" value="OUTER MEMBRANE CATION EFFLUX PROTEIN"/>
    <property type="match status" value="1"/>
</dbReference>
<keyword evidence="2" id="KW-0564">Palmitate</keyword>
<protein>
    <submittedName>
        <fullName evidence="3">Multidrug efflux system outer membrane protein</fullName>
    </submittedName>
</protein>
<dbReference type="AlphaFoldDB" id="A0A562RL45"/>
<dbReference type="Gene3D" id="2.20.200.10">
    <property type="entry name" value="Outer membrane efflux proteins (OEP)"/>
    <property type="match status" value="1"/>
</dbReference>
<dbReference type="InterPro" id="IPR010131">
    <property type="entry name" value="MdtP/NodT-like"/>
</dbReference>
<dbReference type="EMBL" id="VLLB01000001">
    <property type="protein sequence ID" value="TWI69772.1"/>
    <property type="molecule type" value="Genomic_DNA"/>
</dbReference>
<dbReference type="PROSITE" id="PS51257">
    <property type="entry name" value="PROKAR_LIPOPROTEIN"/>
    <property type="match status" value="1"/>
</dbReference>
<evidence type="ECO:0000256" key="2">
    <source>
        <dbReference type="RuleBase" id="RU362097"/>
    </source>
</evidence>
<comment type="subcellular location">
    <subcellularLocation>
        <location evidence="2">Cell membrane</location>
        <topology evidence="2">Lipid-anchor</topology>
    </subcellularLocation>
</comment>
<keyword evidence="4" id="KW-1185">Reference proteome</keyword>
<organism evidence="3 4">
    <name type="scientific">Pseudoduganella lurida</name>
    <dbReference type="NCBI Taxonomy" id="1036180"/>
    <lineage>
        <taxon>Bacteria</taxon>
        <taxon>Pseudomonadati</taxon>
        <taxon>Pseudomonadota</taxon>
        <taxon>Betaproteobacteria</taxon>
        <taxon>Burkholderiales</taxon>
        <taxon>Oxalobacteraceae</taxon>
        <taxon>Telluria group</taxon>
        <taxon>Pseudoduganella</taxon>
    </lineage>
</organism>
<dbReference type="SUPFAM" id="SSF56954">
    <property type="entry name" value="Outer membrane efflux proteins (OEP)"/>
    <property type="match status" value="1"/>
</dbReference>
<feature type="chain" id="PRO_5022267902" evidence="2">
    <location>
        <begin position="18"/>
        <end position="500"/>
    </location>
</feature>
<feature type="signal peptide" evidence="2">
    <location>
        <begin position="1"/>
        <end position="17"/>
    </location>
</feature>
<name>A0A562RL45_9BURK</name>
<keyword evidence="2" id="KW-0732">Signal</keyword>
<evidence type="ECO:0000313" key="3">
    <source>
        <dbReference type="EMBL" id="TWI69772.1"/>
    </source>
</evidence>
<dbReference type="RefSeq" id="WP_145647510.1">
    <property type="nucleotide sequence ID" value="NZ_VLLB01000001.1"/>
</dbReference>
<sequence>MKTKLNILLLAASAALASGCALQPAYEKPAPAVAAAYPTGPAYATSTAAIGLGAATPPAAELGWADFLVDARLRQLVTVALANNQDLRVALLRVSQARAALQLQRSAALPQVGLEASSSNGRSTAVNSATGRRTVAHTHAVGLDASWEVDLFGRLQSLTESAREQYLATAYGRQAAHILLVSQVADQYLALLSFDEQLAATAQTLEAARESYRIVKLQYDVGTTSELDESQAQGVLQQALANLSAQQRLRAQAENALVLLLGQPLPADRAPATPLEQQAILADVPAGLPSDLLLRRPDILQAEALLRSETADIGAARAAFFPAIQLTAGAGVASTALSGLFKGGAGVWSFAPQLLLPLFDGGARQANLDAARVEREIAVAQYRKAVQTAFREVSDGLAARGTYDSELAARERNVDAQARRVTLAELLYSSGTNDYLTVLTARTDLYNARIALIAARQDRLAALVDLYRALGGGWIERNGDAPAAADAGADTAAPAPAPAS</sequence>
<dbReference type="NCBIfam" id="TIGR01845">
    <property type="entry name" value="outer_NodT"/>
    <property type="match status" value="1"/>
</dbReference>
<dbReference type="Gene3D" id="1.20.1600.10">
    <property type="entry name" value="Outer membrane efflux proteins (OEP)"/>
    <property type="match status" value="1"/>
</dbReference>
<keyword evidence="2" id="KW-0472">Membrane</keyword>
<dbReference type="OrthoDB" id="9770517at2"/>
<keyword evidence="2" id="KW-0812">Transmembrane</keyword>
<reference evidence="3 4" key="1">
    <citation type="journal article" date="2015" name="Stand. Genomic Sci.">
        <title>Genomic Encyclopedia of Bacterial and Archaeal Type Strains, Phase III: the genomes of soil and plant-associated and newly described type strains.</title>
        <authorList>
            <person name="Whitman W.B."/>
            <person name="Woyke T."/>
            <person name="Klenk H.P."/>
            <person name="Zhou Y."/>
            <person name="Lilburn T.G."/>
            <person name="Beck B.J."/>
            <person name="De Vos P."/>
            <person name="Vandamme P."/>
            <person name="Eisen J.A."/>
            <person name="Garrity G."/>
            <person name="Hugenholtz P."/>
            <person name="Kyrpides N.C."/>
        </authorList>
    </citation>
    <scope>NUCLEOTIDE SEQUENCE [LARGE SCALE GENOMIC DNA]</scope>
    <source>
        <strain evidence="3 4">CGMCC 1.10822</strain>
    </source>
</reference>
<dbReference type="InterPro" id="IPR003423">
    <property type="entry name" value="OMP_efflux"/>
</dbReference>
<accession>A0A562RL45</accession>
<evidence type="ECO:0000256" key="1">
    <source>
        <dbReference type="ARBA" id="ARBA00007613"/>
    </source>
</evidence>
<proteinExistence type="inferred from homology"/>
<dbReference type="Pfam" id="PF02321">
    <property type="entry name" value="OEP"/>
    <property type="match status" value="2"/>
</dbReference>
<comment type="similarity">
    <text evidence="1 2">Belongs to the outer membrane factor (OMF) (TC 1.B.17) family.</text>
</comment>
<gene>
    <name evidence="3" type="ORF">IP91_00845</name>
</gene>
<comment type="caution">
    <text evidence="3">The sequence shown here is derived from an EMBL/GenBank/DDBJ whole genome shotgun (WGS) entry which is preliminary data.</text>
</comment>
<keyword evidence="2" id="KW-1134">Transmembrane beta strand</keyword>
<dbReference type="GO" id="GO:0015562">
    <property type="term" value="F:efflux transmembrane transporter activity"/>
    <property type="evidence" value="ECO:0007669"/>
    <property type="project" value="InterPro"/>
</dbReference>
<evidence type="ECO:0000313" key="4">
    <source>
        <dbReference type="Proteomes" id="UP000318431"/>
    </source>
</evidence>
<keyword evidence="2" id="KW-0449">Lipoprotein</keyword>
<dbReference type="Proteomes" id="UP000318431">
    <property type="component" value="Unassembled WGS sequence"/>
</dbReference>